<dbReference type="Proteomes" id="UP000199634">
    <property type="component" value="Unassembled WGS sequence"/>
</dbReference>
<dbReference type="AlphaFoldDB" id="A0A1H6KYC6"/>
<dbReference type="Gene3D" id="2.30.30.40">
    <property type="entry name" value="SH3 Domains"/>
    <property type="match status" value="1"/>
</dbReference>
<organism evidence="1 2">
    <name type="scientific">Paenimyroides marinum</name>
    <dbReference type="NCBI Taxonomy" id="1159016"/>
    <lineage>
        <taxon>Bacteria</taxon>
        <taxon>Pseudomonadati</taxon>
        <taxon>Bacteroidota</taxon>
        <taxon>Flavobacteriia</taxon>
        <taxon>Flavobacteriales</taxon>
        <taxon>Flavobacteriaceae</taxon>
        <taxon>Paenimyroides</taxon>
    </lineage>
</organism>
<dbReference type="EMBL" id="FNXE01000015">
    <property type="protein sequence ID" value="SEH77021.1"/>
    <property type="molecule type" value="Genomic_DNA"/>
</dbReference>
<evidence type="ECO:0000313" key="1">
    <source>
        <dbReference type="EMBL" id="SEH77021.1"/>
    </source>
</evidence>
<name>A0A1H6KYC6_9FLAO</name>
<dbReference type="STRING" id="1159016.SAMN02927937_01333"/>
<reference evidence="1 2" key="1">
    <citation type="submission" date="2016-10" db="EMBL/GenBank/DDBJ databases">
        <authorList>
            <person name="de Groot N.N."/>
        </authorList>
    </citation>
    <scope>NUCLEOTIDE SEQUENCE [LARGE SCALE GENOMIC DNA]</scope>
    <source>
        <strain evidence="1 2">CGMCC 1.10825</strain>
    </source>
</reference>
<evidence type="ECO:0000313" key="2">
    <source>
        <dbReference type="Proteomes" id="UP000199634"/>
    </source>
</evidence>
<dbReference type="OrthoDB" id="7054664at2"/>
<sequence>MKKYLFFLLWIFQMTLYAQKQDEAIILEDKEIVYSKPSIKSKIEFTLHKNEVFLIIEDNSDWVEIEINSDKLSKNHNNITGFISKSKIHLVDNLQIDSSEDVSLSFRIVKVDLSRGNIGNKKYGIKILDSSFSIEKMFLKWKDKLIEQDQKFFNDIYNISFEEGNYPNAINDKFSIYKSDDVYFIKQKCGDGAGFYEITWVVKDGKIIQRVIDEI</sequence>
<proteinExistence type="predicted"/>
<protein>
    <recommendedName>
        <fullName evidence="3">SH3 domain-containing protein</fullName>
    </recommendedName>
</protein>
<dbReference type="RefSeq" id="WP_091097816.1">
    <property type="nucleotide sequence ID" value="NZ_FNXE01000015.1"/>
</dbReference>
<keyword evidence="2" id="KW-1185">Reference proteome</keyword>
<evidence type="ECO:0008006" key="3">
    <source>
        <dbReference type="Google" id="ProtNLM"/>
    </source>
</evidence>
<accession>A0A1H6KYC6</accession>
<gene>
    <name evidence="1" type="ORF">SAMN02927937_01333</name>
</gene>